<dbReference type="Pfam" id="PF13577">
    <property type="entry name" value="SnoaL_4"/>
    <property type="match status" value="1"/>
</dbReference>
<evidence type="ECO:0000259" key="1">
    <source>
        <dbReference type="Pfam" id="PF13577"/>
    </source>
</evidence>
<feature type="domain" description="SnoaL-like" evidence="1">
    <location>
        <begin position="35"/>
        <end position="161"/>
    </location>
</feature>
<reference evidence="2" key="1">
    <citation type="submission" date="2020-03" db="EMBL/GenBank/DDBJ databases">
        <authorList>
            <person name="Guo F."/>
        </authorList>
    </citation>
    <scope>NUCLEOTIDE SEQUENCE</scope>
    <source>
        <strain evidence="2">JCM 30134</strain>
    </source>
</reference>
<dbReference type="SUPFAM" id="SSF54427">
    <property type="entry name" value="NTF2-like"/>
    <property type="match status" value="1"/>
</dbReference>
<dbReference type="AlphaFoldDB" id="A0A9E5MI60"/>
<comment type="caution">
    <text evidence="2">The sequence shown here is derived from an EMBL/GenBank/DDBJ whole genome shotgun (WGS) entry which is preliminary data.</text>
</comment>
<dbReference type="Gene3D" id="3.10.450.50">
    <property type="match status" value="1"/>
</dbReference>
<name>A0A9E5MI60_9GAMM</name>
<accession>A0A9E5MI60</accession>
<dbReference type="Proteomes" id="UP000787472">
    <property type="component" value="Unassembled WGS sequence"/>
</dbReference>
<dbReference type="EMBL" id="JAAONZ010000012">
    <property type="protein sequence ID" value="NHO66891.1"/>
    <property type="molecule type" value="Genomic_DNA"/>
</dbReference>
<organism evidence="2 3">
    <name type="scientific">Pseudomaricurvus hydrocarbonicus</name>
    <dbReference type="NCBI Taxonomy" id="1470433"/>
    <lineage>
        <taxon>Bacteria</taxon>
        <taxon>Pseudomonadati</taxon>
        <taxon>Pseudomonadota</taxon>
        <taxon>Gammaproteobacteria</taxon>
        <taxon>Cellvibrionales</taxon>
        <taxon>Cellvibrionaceae</taxon>
        <taxon>Pseudomaricurvus</taxon>
    </lineage>
</organism>
<dbReference type="InterPro" id="IPR032710">
    <property type="entry name" value="NTF2-like_dom_sf"/>
</dbReference>
<dbReference type="InterPro" id="IPR037401">
    <property type="entry name" value="SnoaL-like"/>
</dbReference>
<protein>
    <submittedName>
        <fullName evidence="2">Nuclear transport factor 2 family protein</fullName>
    </submittedName>
</protein>
<sequence length="188" mass="21896">MTSPFTLNKASMGIGEGLPLNACGDSLEDLRKGIQHLMDIEAIKQLKHAYFRCLDTGNFEELETLLHTDLKVHYTGGDYDIELNSRQEFVGAMRHAFNADAVTRHNGMHPEIQILSETEATGIWYLYDHFWSLPQQRLTQGTALYWDHYQKIDNRWVISDTRYKRLYQINEDLEQTPNFVSHYLGEQK</sequence>
<evidence type="ECO:0000313" key="3">
    <source>
        <dbReference type="Proteomes" id="UP000787472"/>
    </source>
</evidence>
<dbReference type="RefSeq" id="WP_167188548.1">
    <property type="nucleotide sequence ID" value="NZ_JAAONZ010000012.1"/>
</dbReference>
<proteinExistence type="predicted"/>
<evidence type="ECO:0000313" key="2">
    <source>
        <dbReference type="EMBL" id="NHO66891.1"/>
    </source>
</evidence>
<keyword evidence="3" id="KW-1185">Reference proteome</keyword>
<gene>
    <name evidence="2" type="ORF">G8770_15170</name>
</gene>